<comment type="caution">
    <text evidence="1">The sequence shown here is derived from an EMBL/GenBank/DDBJ whole genome shotgun (WGS) entry which is preliminary data.</text>
</comment>
<proteinExistence type="predicted"/>
<gene>
    <name evidence="1" type="ORF">SAY87_023658</name>
</gene>
<sequence length="179" mass="19609">MGSMVDFIMVMDIRESTGMKSYINILMPLVWPNGGRTVYVAPSTDGPSFSRLLQAGGLDKLTLESLYDDAIRRNRQSQTSYNPWEASAATPMGGGMMQQRGHDPFFASGGVAAPLQVQMVAMANQQQAFMMQQQQMMMMGSQLQQPVNPFGNPYGGSANIHPYGPGMPVQAYNPYTDLI</sequence>
<dbReference type="EMBL" id="JAXIOK010000003">
    <property type="protein sequence ID" value="KAK4775697.1"/>
    <property type="molecule type" value="Genomic_DNA"/>
</dbReference>
<accession>A0AAN7QRB1</accession>
<evidence type="ECO:0000313" key="1">
    <source>
        <dbReference type="EMBL" id="KAK4775697.1"/>
    </source>
</evidence>
<keyword evidence="2" id="KW-1185">Reference proteome</keyword>
<evidence type="ECO:0000313" key="2">
    <source>
        <dbReference type="Proteomes" id="UP001345219"/>
    </source>
</evidence>
<name>A0AAN7QRB1_9MYRT</name>
<dbReference type="Proteomes" id="UP001345219">
    <property type="component" value="Chromosome 18"/>
</dbReference>
<organism evidence="1 2">
    <name type="scientific">Trapa incisa</name>
    <dbReference type="NCBI Taxonomy" id="236973"/>
    <lineage>
        <taxon>Eukaryota</taxon>
        <taxon>Viridiplantae</taxon>
        <taxon>Streptophyta</taxon>
        <taxon>Embryophyta</taxon>
        <taxon>Tracheophyta</taxon>
        <taxon>Spermatophyta</taxon>
        <taxon>Magnoliopsida</taxon>
        <taxon>eudicotyledons</taxon>
        <taxon>Gunneridae</taxon>
        <taxon>Pentapetalae</taxon>
        <taxon>rosids</taxon>
        <taxon>malvids</taxon>
        <taxon>Myrtales</taxon>
        <taxon>Lythraceae</taxon>
        <taxon>Trapa</taxon>
    </lineage>
</organism>
<reference evidence="1 2" key="1">
    <citation type="journal article" date="2023" name="Hortic Res">
        <title>Pangenome of water caltrop reveals structural variations and asymmetric subgenome divergence after allopolyploidization.</title>
        <authorList>
            <person name="Zhang X."/>
            <person name="Chen Y."/>
            <person name="Wang L."/>
            <person name="Yuan Y."/>
            <person name="Fang M."/>
            <person name="Shi L."/>
            <person name="Lu R."/>
            <person name="Comes H.P."/>
            <person name="Ma Y."/>
            <person name="Chen Y."/>
            <person name="Huang G."/>
            <person name="Zhou Y."/>
            <person name="Zheng Z."/>
            <person name="Qiu Y."/>
        </authorList>
    </citation>
    <scope>NUCLEOTIDE SEQUENCE [LARGE SCALE GENOMIC DNA]</scope>
    <source>
        <tissue evidence="1">Roots</tissue>
    </source>
</reference>
<dbReference type="AlphaFoldDB" id="A0AAN7QRB1"/>
<protein>
    <submittedName>
        <fullName evidence="1">Uncharacterized protein</fullName>
    </submittedName>
</protein>